<proteinExistence type="predicted"/>
<organism evidence="2">
    <name type="scientific">Siphoviridae sp. ctg6Y13</name>
    <dbReference type="NCBI Taxonomy" id="2826419"/>
    <lineage>
        <taxon>Viruses</taxon>
        <taxon>Duplodnaviria</taxon>
        <taxon>Heunggongvirae</taxon>
        <taxon>Uroviricota</taxon>
        <taxon>Caudoviricetes</taxon>
    </lineage>
</organism>
<dbReference type="EMBL" id="BK015766">
    <property type="protein sequence ID" value="DAE24065.1"/>
    <property type="molecule type" value="Genomic_DNA"/>
</dbReference>
<keyword evidence="1" id="KW-0472">Membrane</keyword>
<evidence type="ECO:0000256" key="1">
    <source>
        <dbReference type="SAM" id="Phobius"/>
    </source>
</evidence>
<protein>
    <submittedName>
        <fullName evidence="2">Uncharacterized protein</fullName>
    </submittedName>
</protein>
<feature type="transmembrane region" description="Helical" evidence="1">
    <location>
        <begin position="37"/>
        <end position="55"/>
    </location>
</feature>
<reference evidence="2" key="1">
    <citation type="journal article" date="2021" name="Proc. Natl. Acad. Sci. U.S.A.">
        <title>A Catalog of Tens of Thousands of Viruses from Human Metagenomes Reveals Hidden Associations with Chronic Diseases.</title>
        <authorList>
            <person name="Tisza M.J."/>
            <person name="Buck C.B."/>
        </authorList>
    </citation>
    <scope>NUCLEOTIDE SEQUENCE</scope>
    <source>
        <strain evidence="2">Ctg6Y13</strain>
    </source>
</reference>
<name>A0A8S5QZ23_9CAUD</name>
<accession>A0A8S5QZ23</accession>
<keyword evidence="1" id="KW-0812">Transmembrane</keyword>
<sequence length="117" mass="13599">MMVIKMMTRKTLWEKLFPGREHKHAQKSTKINYANKYIIRIILFFLVENIALMKIREYQFMRNMLEIANKGGGPPAEVVRTLRDTMLTENLIIVIITTAISIGLLYYCDSKMTKGGQ</sequence>
<keyword evidence="1" id="KW-1133">Transmembrane helix</keyword>
<evidence type="ECO:0000313" key="2">
    <source>
        <dbReference type="EMBL" id="DAE24065.1"/>
    </source>
</evidence>
<feature type="transmembrane region" description="Helical" evidence="1">
    <location>
        <begin position="91"/>
        <end position="108"/>
    </location>
</feature>